<dbReference type="SUPFAM" id="SSF50249">
    <property type="entry name" value="Nucleic acid-binding proteins"/>
    <property type="match status" value="1"/>
</dbReference>
<evidence type="ECO:0000256" key="4">
    <source>
        <dbReference type="NCBIfam" id="TIGR03630"/>
    </source>
</evidence>
<proteinExistence type="inferred from homology"/>
<dbReference type="PRINTS" id="PR00973">
    <property type="entry name" value="RIBOSOMALS17"/>
</dbReference>
<evidence type="ECO:0000256" key="5">
    <source>
        <dbReference type="RuleBase" id="RU003872"/>
    </source>
</evidence>
<dbReference type="InterPro" id="IPR028333">
    <property type="entry name" value="Ribosomal_uS17_arc/euk"/>
</dbReference>
<dbReference type="PROSITE" id="PS00056">
    <property type="entry name" value="RIBOSOMAL_S17"/>
    <property type="match status" value="1"/>
</dbReference>
<dbReference type="GO" id="GO:0003735">
    <property type="term" value="F:structural constituent of ribosome"/>
    <property type="evidence" value="ECO:0007669"/>
    <property type="project" value="UniProtKB-UniRule"/>
</dbReference>
<dbReference type="GO" id="GO:0022627">
    <property type="term" value="C:cytosolic small ribosomal subunit"/>
    <property type="evidence" value="ECO:0007669"/>
    <property type="project" value="UniProtKB-UniRule"/>
</dbReference>
<reference evidence="7" key="1">
    <citation type="journal article" date="2022" name="Int. J. Syst. Evol. Microbiol.">
        <title>Nanobdella aerobiophila gen. nov., sp. nov., a thermoacidophilic, obligate ectosymbiotic archaeon, and proposal of Nanobdellaceae fam. nov., Nanobdellales ord. nov. and Nanobdellia class. nov.</title>
        <authorList>
            <person name="Kato S."/>
            <person name="Ogasawara A."/>
            <person name="Itoh T."/>
            <person name="Sakai H.D."/>
            <person name="Shimizu M."/>
            <person name="Yuki M."/>
            <person name="Kaneko M."/>
            <person name="Takashina T."/>
            <person name="Ohkuma M."/>
        </authorList>
    </citation>
    <scope>NUCLEOTIDE SEQUENCE [LARGE SCALE GENOMIC DNA]</scope>
    <source>
        <strain evidence="7">MJ1</strain>
    </source>
</reference>
<dbReference type="Gene3D" id="2.40.50.1000">
    <property type="match status" value="1"/>
</dbReference>
<evidence type="ECO:0000256" key="2">
    <source>
        <dbReference type="ARBA" id="ARBA00022980"/>
    </source>
</evidence>
<dbReference type="InterPro" id="IPR019979">
    <property type="entry name" value="Ribosomal_uS17_CS"/>
</dbReference>
<dbReference type="PANTHER" id="PTHR10744">
    <property type="entry name" value="40S RIBOSOMAL PROTEIN S11 FAMILY MEMBER"/>
    <property type="match status" value="1"/>
</dbReference>
<sequence length="111" mass="13037">MDSTTYVKNIGIEGIQRPENICNDEKCPWHGNVRIRGFTFEGEVKRINHNIALVEFKRYYYVPKYERYEIRISRIKAHIPGCLNIKIGDNVLIGETRPLSKTIRFVVINKK</sequence>
<keyword evidence="7" id="KW-1185">Reference proteome</keyword>
<dbReference type="KEGG" id="naer:MJ1_0661"/>
<gene>
    <name evidence="6" type="ORF">MJ1_0661</name>
</gene>
<accession>A0A915WSC6</accession>
<dbReference type="NCBIfam" id="TIGR03630">
    <property type="entry name" value="uS17_arch"/>
    <property type="match status" value="1"/>
</dbReference>
<evidence type="ECO:0000313" key="7">
    <source>
        <dbReference type="Proteomes" id="UP001055553"/>
    </source>
</evidence>
<dbReference type="Proteomes" id="UP001055553">
    <property type="component" value="Chromosome"/>
</dbReference>
<dbReference type="GeneID" id="74568604"/>
<dbReference type="NCBIfam" id="NF006345">
    <property type="entry name" value="PRK08572.1"/>
    <property type="match status" value="1"/>
</dbReference>
<dbReference type="Pfam" id="PF00366">
    <property type="entry name" value="Ribosomal_S17"/>
    <property type="match status" value="1"/>
</dbReference>
<evidence type="ECO:0000256" key="1">
    <source>
        <dbReference type="ARBA" id="ARBA00010254"/>
    </source>
</evidence>
<organism evidence="6 7">
    <name type="scientific">Nanobdella aerobiophila</name>
    <dbReference type="NCBI Taxonomy" id="2586965"/>
    <lineage>
        <taxon>Archaea</taxon>
        <taxon>Nanobdellota</taxon>
        <taxon>Nanobdellia</taxon>
        <taxon>Nanobdellales</taxon>
        <taxon>Nanobdellaceae</taxon>
        <taxon>Nanobdella</taxon>
    </lineage>
</organism>
<dbReference type="EMBL" id="AP019769">
    <property type="protein sequence ID" value="BBL45806.1"/>
    <property type="molecule type" value="Genomic_DNA"/>
</dbReference>
<evidence type="ECO:0000256" key="3">
    <source>
        <dbReference type="ARBA" id="ARBA00023274"/>
    </source>
</evidence>
<comment type="similarity">
    <text evidence="1 5">Belongs to the universal ribosomal protein uS17 family.</text>
</comment>
<evidence type="ECO:0000313" key="6">
    <source>
        <dbReference type="EMBL" id="BBL45806.1"/>
    </source>
</evidence>
<dbReference type="InterPro" id="IPR012340">
    <property type="entry name" value="NA-bd_OB-fold"/>
</dbReference>
<dbReference type="RefSeq" id="WP_258393117.1">
    <property type="nucleotide sequence ID" value="NZ_AP019769.1"/>
</dbReference>
<keyword evidence="3 5" id="KW-0687">Ribonucleoprotein</keyword>
<dbReference type="InterPro" id="IPR000266">
    <property type="entry name" value="Ribosomal_uS17"/>
</dbReference>
<protein>
    <recommendedName>
        <fullName evidence="4">30S ribosomal protein S17</fullName>
    </recommendedName>
</protein>
<dbReference type="AlphaFoldDB" id="A0A915WSC6"/>
<name>A0A915WSC6_9ARCH</name>
<keyword evidence="2 5" id="KW-0689">Ribosomal protein</keyword>
<dbReference type="PANTHER" id="PTHR10744:SF9">
    <property type="entry name" value="40S RIBOSOMAL PROTEIN S11-RELATED"/>
    <property type="match status" value="1"/>
</dbReference>
<dbReference type="GO" id="GO:0006412">
    <property type="term" value="P:translation"/>
    <property type="evidence" value="ECO:0007669"/>
    <property type="project" value="UniProtKB-UniRule"/>
</dbReference>
<dbReference type="CDD" id="cd00364">
    <property type="entry name" value="Ribosomal_uS17"/>
    <property type="match status" value="1"/>
</dbReference>